<dbReference type="Pfam" id="PF13577">
    <property type="entry name" value="SnoaL_4"/>
    <property type="match status" value="1"/>
</dbReference>
<dbReference type="EMBL" id="BMMV01000006">
    <property type="protein sequence ID" value="GGJ91893.1"/>
    <property type="molecule type" value="Genomic_DNA"/>
</dbReference>
<reference evidence="3" key="1">
    <citation type="journal article" date="2019" name="Int. J. Syst. Evol. Microbiol.">
        <title>The Global Catalogue of Microorganisms (GCM) 10K type strain sequencing project: providing services to taxonomists for standard genome sequencing and annotation.</title>
        <authorList>
            <consortium name="The Broad Institute Genomics Platform"/>
            <consortium name="The Broad Institute Genome Sequencing Center for Infectious Disease"/>
            <person name="Wu L."/>
            <person name="Ma J."/>
        </authorList>
    </citation>
    <scope>NUCLEOTIDE SEQUENCE [LARGE SCALE GENOMIC DNA]</scope>
    <source>
        <strain evidence="3">CGMCC 4.7275</strain>
    </source>
</reference>
<dbReference type="Proteomes" id="UP000660265">
    <property type="component" value="Unassembled WGS sequence"/>
</dbReference>
<name>A0ABQ2E384_9ACTN</name>
<feature type="domain" description="SnoaL-like" evidence="1">
    <location>
        <begin position="4"/>
        <end position="137"/>
    </location>
</feature>
<gene>
    <name evidence="2" type="ORF">GCM10011583_24220</name>
</gene>
<sequence length="173" mass="18482">MAMTALDYEEIRQLLARYSHGLDFTDIRAFGECFAPDAVFSEKGLPPASPGGAPTEMRFEGRASIVEFAAGFTARAGGHLRHWSSPPVIEGDGRSATGTSFLMVLRPGAAPGSGVILTGVYHDTYTKTDGKWYFAHREFTADPGPGDAPESGDPLVARFDAFVAGLIRQGADR</sequence>
<dbReference type="InterPro" id="IPR032710">
    <property type="entry name" value="NTF2-like_dom_sf"/>
</dbReference>
<organism evidence="2 3">
    <name type="scientific">Streptomyces camponoticapitis</name>
    <dbReference type="NCBI Taxonomy" id="1616125"/>
    <lineage>
        <taxon>Bacteria</taxon>
        <taxon>Bacillati</taxon>
        <taxon>Actinomycetota</taxon>
        <taxon>Actinomycetes</taxon>
        <taxon>Kitasatosporales</taxon>
        <taxon>Streptomycetaceae</taxon>
        <taxon>Streptomyces</taxon>
    </lineage>
</organism>
<dbReference type="SUPFAM" id="SSF54427">
    <property type="entry name" value="NTF2-like"/>
    <property type="match status" value="1"/>
</dbReference>
<evidence type="ECO:0000259" key="1">
    <source>
        <dbReference type="Pfam" id="PF13577"/>
    </source>
</evidence>
<keyword evidence="3" id="KW-1185">Reference proteome</keyword>
<accession>A0ABQ2E384</accession>
<dbReference type="RefSeq" id="WP_189107402.1">
    <property type="nucleotide sequence ID" value="NZ_BMMV01000006.1"/>
</dbReference>
<protein>
    <recommendedName>
        <fullName evidence="1">SnoaL-like domain-containing protein</fullName>
    </recommendedName>
</protein>
<evidence type="ECO:0000313" key="2">
    <source>
        <dbReference type="EMBL" id="GGJ91893.1"/>
    </source>
</evidence>
<proteinExistence type="predicted"/>
<dbReference type="Gene3D" id="3.10.450.50">
    <property type="match status" value="1"/>
</dbReference>
<evidence type="ECO:0000313" key="3">
    <source>
        <dbReference type="Proteomes" id="UP000660265"/>
    </source>
</evidence>
<dbReference type="CDD" id="cd00531">
    <property type="entry name" value="NTF2_like"/>
    <property type="match status" value="1"/>
</dbReference>
<comment type="caution">
    <text evidence="2">The sequence shown here is derived from an EMBL/GenBank/DDBJ whole genome shotgun (WGS) entry which is preliminary data.</text>
</comment>
<dbReference type="InterPro" id="IPR037401">
    <property type="entry name" value="SnoaL-like"/>
</dbReference>